<evidence type="ECO:0000313" key="1">
    <source>
        <dbReference type="EMBL" id="MBB6052273.1"/>
    </source>
</evidence>
<evidence type="ECO:0000313" key="2">
    <source>
        <dbReference type="Proteomes" id="UP000520814"/>
    </source>
</evidence>
<dbReference type="EMBL" id="JACHGW010000004">
    <property type="protein sequence ID" value="MBB6052273.1"/>
    <property type="molecule type" value="Genomic_DNA"/>
</dbReference>
<name>A0A7W9SUH4_ARMRO</name>
<protein>
    <submittedName>
        <fullName evidence="1">Uncharacterized protein</fullName>
    </submittedName>
</protein>
<dbReference type="RefSeq" id="WP_184201014.1">
    <property type="nucleotide sequence ID" value="NZ_JACHGW010000004.1"/>
</dbReference>
<dbReference type="AlphaFoldDB" id="A0A7W9SUH4"/>
<sequence length="139" mass="15082">MTTQTKIIVATAAVLAVVDIAVRAFLPARTVVIREASPASAVSQSADVLTVRQLRVVDGDGNVKIELKVNGNNDPGMLMFDNKGTERLQLDTFQGVPSLILNDDQELRRVYFGMSSSTGEGLYQTYDDSAAVPHERNDN</sequence>
<gene>
    <name evidence="1" type="ORF">HNQ39_004094</name>
</gene>
<accession>A0A7W9SUH4</accession>
<keyword evidence="2" id="KW-1185">Reference proteome</keyword>
<organism evidence="1 2">
    <name type="scientific">Armatimonas rosea</name>
    <dbReference type="NCBI Taxonomy" id="685828"/>
    <lineage>
        <taxon>Bacteria</taxon>
        <taxon>Bacillati</taxon>
        <taxon>Armatimonadota</taxon>
        <taxon>Armatimonadia</taxon>
        <taxon>Armatimonadales</taxon>
        <taxon>Armatimonadaceae</taxon>
        <taxon>Armatimonas</taxon>
    </lineage>
</organism>
<proteinExistence type="predicted"/>
<reference evidence="1 2" key="1">
    <citation type="submission" date="2020-08" db="EMBL/GenBank/DDBJ databases">
        <title>Genomic Encyclopedia of Type Strains, Phase IV (KMG-IV): sequencing the most valuable type-strain genomes for metagenomic binning, comparative biology and taxonomic classification.</title>
        <authorList>
            <person name="Goeker M."/>
        </authorList>
    </citation>
    <scope>NUCLEOTIDE SEQUENCE [LARGE SCALE GENOMIC DNA]</scope>
    <source>
        <strain evidence="1 2">DSM 23562</strain>
    </source>
</reference>
<dbReference type="Proteomes" id="UP000520814">
    <property type="component" value="Unassembled WGS sequence"/>
</dbReference>
<comment type="caution">
    <text evidence="1">The sequence shown here is derived from an EMBL/GenBank/DDBJ whole genome shotgun (WGS) entry which is preliminary data.</text>
</comment>